<comment type="cofactor">
    <cofactor evidence="1">
        <name>FAD</name>
        <dbReference type="ChEBI" id="CHEBI:57692"/>
    </cofactor>
</comment>
<evidence type="ECO:0000313" key="10">
    <source>
        <dbReference type="EMBL" id="RWR88663.1"/>
    </source>
</evidence>
<dbReference type="InterPro" id="IPR016167">
    <property type="entry name" value="FAD-bd_PCMH_sub1"/>
</dbReference>
<protein>
    <submittedName>
        <fullName evidence="10">Tetrahydrocannabinolic acid synthase-like protein</fullName>
    </submittedName>
</protein>
<dbReference type="InterPro" id="IPR016169">
    <property type="entry name" value="FAD-bd_PCMH_sub2"/>
</dbReference>
<dbReference type="Gene3D" id="3.40.462.20">
    <property type="match status" value="1"/>
</dbReference>
<dbReference type="InterPro" id="IPR016166">
    <property type="entry name" value="FAD-bd_PCMH"/>
</dbReference>
<dbReference type="OrthoDB" id="407275at2759"/>
<dbReference type="GO" id="GO:0016491">
    <property type="term" value="F:oxidoreductase activity"/>
    <property type="evidence" value="ECO:0007669"/>
    <property type="project" value="InterPro"/>
</dbReference>
<dbReference type="PANTHER" id="PTHR32448">
    <property type="entry name" value="OS08G0158400 PROTEIN"/>
    <property type="match status" value="1"/>
</dbReference>
<evidence type="ECO:0000259" key="9">
    <source>
        <dbReference type="PROSITE" id="PS51387"/>
    </source>
</evidence>
<evidence type="ECO:0000256" key="5">
    <source>
        <dbReference type="ARBA" id="ARBA00022827"/>
    </source>
</evidence>
<keyword evidence="7" id="KW-0325">Glycoprotein</keyword>
<gene>
    <name evidence="10" type="ORF">CKAN_01769600</name>
</gene>
<keyword evidence="4 8" id="KW-0732">Signal</keyword>
<feature type="signal peptide" evidence="8">
    <location>
        <begin position="1"/>
        <end position="22"/>
    </location>
</feature>
<dbReference type="Proteomes" id="UP000283530">
    <property type="component" value="Unassembled WGS sequence"/>
</dbReference>
<evidence type="ECO:0000256" key="4">
    <source>
        <dbReference type="ARBA" id="ARBA00022729"/>
    </source>
</evidence>
<comment type="similarity">
    <text evidence="2">Belongs to the oxygen-dependent FAD-linked oxidoreductase family.</text>
</comment>
<dbReference type="Pfam" id="PF08031">
    <property type="entry name" value="BBE"/>
    <property type="match status" value="1"/>
</dbReference>
<organism evidence="10 11">
    <name type="scientific">Cinnamomum micranthum f. kanehirae</name>
    <dbReference type="NCBI Taxonomy" id="337451"/>
    <lineage>
        <taxon>Eukaryota</taxon>
        <taxon>Viridiplantae</taxon>
        <taxon>Streptophyta</taxon>
        <taxon>Embryophyta</taxon>
        <taxon>Tracheophyta</taxon>
        <taxon>Spermatophyta</taxon>
        <taxon>Magnoliopsida</taxon>
        <taxon>Magnoliidae</taxon>
        <taxon>Laurales</taxon>
        <taxon>Lauraceae</taxon>
        <taxon>Cinnamomum</taxon>
    </lineage>
</organism>
<proteinExistence type="inferred from homology"/>
<keyword evidence="3" id="KW-0285">Flavoprotein</keyword>
<dbReference type="Gene3D" id="3.30.465.10">
    <property type="match status" value="1"/>
</dbReference>
<dbReference type="InterPro" id="IPR006094">
    <property type="entry name" value="Oxid_FAD_bind_N"/>
</dbReference>
<dbReference type="EMBL" id="QPKB01000007">
    <property type="protein sequence ID" value="RWR88663.1"/>
    <property type="molecule type" value="Genomic_DNA"/>
</dbReference>
<dbReference type="STRING" id="337451.A0A3S4PCR9"/>
<evidence type="ECO:0000256" key="2">
    <source>
        <dbReference type="ARBA" id="ARBA00005466"/>
    </source>
</evidence>
<dbReference type="InterPro" id="IPR012951">
    <property type="entry name" value="BBE"/>
</dbReference>
<evidence type="ECO:0000256" key="8">
    <source>
        <dbReference type="SAM" id="SignalP"/>
    </source>
</evidence>
<dbReference type="InterPro" id="IPR036318">
    <property type="entry name" value="FAD-bd_PCMH-like_sf"/>
</dbReference>
<dbReference type="PROSITE" id="PS51387">
    <property type="entry name" value="FAD_PCMH"/>
    <property type="match status" value="1"/>
</dbReference>
<accession>A0A3S4PCR9</accession>
<reference evidence="10 11" key="1">
    <citation type="journal article" date="2019" name="Nat. Plants">
        <title>Stout camphor tree genome fills gaps in understanding of flowering plant genome evolution.</title>
        <authorList>
            <person name="Chaw S.M."/>
            <person name="Liu Y.C."/>
            <person name="Wu Y.W."/>
            <person name="Wang H.Y."/>
            <person name="Lin C.I."/>
            <person name="Wu C.S."/>
            <person name="Ke H.M."/>
            <person name="Chang L.Y."/>
            <person name="Hsu C.Y."/>
            <person name="Yang H.T."/>
            <person name="Sudianto E."/>
            <person name="Hsu M.H."/>
            <person name="Wu K.P."/>
            <person name="Wang L.N."/>
            <person name="Leebens-Mack J.H."/>
            <person name="Tsai I.J."/>
        </authorList>
    </citation>
    <scope>NUCLEOTIDE SEQUENCE [LARGE SCALE GENOMIC DNA]</scope>
    <source>
        <strain evidence="11">cv. Chaw 1501</strain>
        <tissue evidence="10">Young leaves</tissue>
    </source>
</reference>
<feature type="chain" id="PRO_5018648428" evidence="8">
    <location>
        <begin position="23"/>
        <end position="536"/>
    </location>
</feature>
<evidence type="ECO:0000256" key="6">
    <source>
        <dbReference type="ARBA" id="ARBA00023157"/>
    </source>
</evidence>
<dbReference type="Pfam" id="PF01565">
    <property type="entry name" value="FAD_binding_4"/>
    <property type="match status" value="1"/>
</dbReference>
<keyword evidence="11" id="KW-1185">Reference proteome</keyword>
<evidence type="ECO:0000256" key="3">
    <source>
        <dbReference type="ARBA" id="ARBA00022630"/>
    </source>
</evidence>
<evidence type="ECO:0000256" key="1">
    <source>
        <dbReference type="ARBA" id="ARBA00001974"/>
    </source>
</evidence>
<dbReference type="Gene3D" id="3.30.43.10">
    <property type="entry name" value="Uridine Diphospho-n-acetylenolpyruvylglucosamine Reductase, domain 2"/>
    <property type="match status" value="1"/>
</dbReference>
<dbReference type="SUPFAM" id="SSF56176">
    <property type="entry name" value="FAD-binding/transporter-associated domain-like"/>
    <property type="match status" value="1"/>
</dbReference>
<sequence length="536" mass="60231">MGSLSSSVSFLMTLLLILPATSTPIHETFLHCLSHHLLRSNETTQLIYTPNTSSYTSLLQSSIRNLRFLNSTTPQPLLIVAPTNASHVQASVLCCKKHGLQMRIRSGGHDYEGLSYTSRDDDAPFIVVDLNNLQSISVNVEDRTAWVGTGATIGEVYYRIAEKSSLLGFPAGLCPTVGLGGHLSGGGIGTLMRKYGLAADNVIDAYLVDADGKIHDRRSMGESLFWAIRGGGAASFGVVLSWKIKLVHVPRTVTVFTIPKTLEQGATKLVNRWQNIADKLNEDLFIRIIIQAINEEKDSERTRQIQVSFNSLFLGSVSELIPLMEESFPELGLMPKDCIEMSWIRSALYFSGYPYGERDPLDVLLRKEPPTEVFFKAKSDFVRDPISEIGLEGIWKRFLEEEAAVMIMDPLGGRMSEISEAATPFPHRDGNLCNIQYLVAWNKEDVRYKRHIDWIRRLYSYMGPFVSKSPRAAYLNYRDLDLGRNKGGKNTSYSKASVWGRRYYKGNFRRLALVKGEVDPDNFFWNEQSIPPLVVW</sequence>
<feature type="domain" description="FAD-binding PCMH-type" evidence="9">
    <location>
        <begin position="72"/>
        <end position="249"/>
    </location>
</feature>
<evidence type="ECO:0000256" key="7">
    <source>
        <dbReference type="ARBA" id="ARBA00023180"/>
    </source>
</evidence>
<keyword evidence="5" id="KW-0274">FAD</keyword>
<name>A0A3S4PCR9_9MAGN</name>
<comment type="caution">
    <text evidence="10">The sequence shown here is derived from an EMBL/GenBank/DDBJ whole genome shotgun (WGS) entry which is preliminary data.</text>
</comment>
<keyword evidence="6" id="KW-1015">Disulfide bond</keyword>
<dbReference type="AlphaFoldDB" id="A0A3S4PCR9"/>
<dbReference type="FunFam" id="3.30.43.10:FF:000004">
    <property type="entry name" value="Berberine bridge enzyme-like 15"/>
    <property type="match status" value="1"/>
</dbReference>
<dbReference type="GO" id="GO:0071949">
    <property type="term" value="F:FAD binding"/>
    <property type="evidence" value="ECO:0007669"/>
    <property type="project" value="InterPro"/>
</dbReference>
<evidence type="ECO:0000313" key="11">
    <source>
        <dbReference type="Proteomes" id="UP000283530"/>
    </source>
</evidence>